<dbReference type="Proteomes" id="UP000250043">
    <property type="component" value="Unassembled WGS sequence"/>
</dbReference>
<dbReference type="PANTHER" id="PTHR28142">
    <property type="entry name" value="MITOCHONDRIAL INNER MEMBRANE I-AAA PROTEASE SUPERCOMPLEX SUBUNIT MGR3-RELATED"/>
    <property type="match status" value="1"/>
</dbReference>
<dbReference type="AlphaFoldDB" id="A0A8E2DKZ5"/>
<organism evidence="3 4">
    <name type="scientific">Obba rivulosa</name>
    <dbReference type="NCBI Taxonomy" id="1052685"/>
    <lineage>
        <taxon>Eukaryota</taxon>
        <taxon>Fungi</taxon>
        <taxon>Dikarya</taxon>
        <taxon>Basidiomycota</taxon>
        <taxon>Agaricomycotina</taxon>
        <taxon>Agaricomycetes</taxon>
        <taxon>Polyporales</taxon>
        <taxon>Gelatoporiaceae</taxon>
        <taxon>Obba</taxon>
    </lineage>
</organism>
<dbReference type="InterPro" id="IPR040201">
    <property type="entry name" value="Mrg3-like"/>
</dbReference>
<evidence type="ECO:0000313" key="3">
    <source>
        <dbReference type="EMBL" id="OCH89349.1"/>
    </source>
</evidence>
<feature type="coiled-coil region" evidence="1">
    <location>
        <begin position="468"/>
        <end position="495"/>
    </location>
</feature>
<evidence type="ECO:0000313" key="4">
    <source>
        <dbReference type="Proteomes" id="UP000250043"/>
    </source>
</evidence>
<dbReference type="InterPro" id="IPR011990">
    <property type="entry name" value="TPR-like_helical_dom_sf"/>
</dbReference>
<protein>
    <submittedName>
        <fullName evidence="3">Uncharacterized protein</fullName>
    </submittedName>
</protein>
<evidence type="ECO:0000256" key="1">
    <source>
        <dbReference type="SAM" id="Coils"/>
    </source>
</evidence>
<reference evidence="3 4" key="1">
    <citation type="submission" date="2016-07" db="EMBL/GenBank/DDBJ databases">
        <title>Draft genome of the white-rot fungus Obba rivulosa 3A-2.</title>
        <authorList>
            <consortium name="DOE Joint Genome Institute"/>
            <person name="Miettinen O."/>
            <person name="Riley R."/>
            <person name="Acob R."/>
            <person name="Barry K."/>
            <person name="Cullen D."/>
            <person name="De Vries R."/>
            <person name="Hainaut M."/>
            <person name="Hatakka A."/>
            <person name="Henrissat B."/>
            <person name="Hilden K."/>
            <person name="Kuo R."/>
            <person name="Labutti K."/>
            <person name="Lipzen A."/>
            <person name="Makela M.R."/>
            <person name="Sandor L."/>
            <person name="Spatafora J.W."/>
            <person name="Grigoriev I.V."/>
            <person name="Hibbett D.S."/>
        </authorList>
    </citation>
    <scope>NUCLEOTIDE SEQUENCE [LARGE SCALE GENOMIC DNA]</scope>
    <source>
        <strain evidence="3 4">3A-2</strain>
    </source>
</reference>
<dbReference type="OrthoDB" id="10050400at2759"/>
<gene>
    <name evidence="3" type="ORF">OBBRIDRAFT_888485</name>
</gene>
<dbReference type="Gene3D" id="1.25.40.10">
    <property type="entry name" value="Tetratricopeptide repeat domain"/>
    <property type="match status" value="1"/>
</dbReference>
<proteinExistence type="predicted"/>
<keyword evidence="4" id="KW-1185">Reference proteome</keyword>
<feature type="region of interest" description="Disordered" evidence="2">
    <location>
        <begin position="263"/>
        <end position="282"/>
    </location>
</feature>
<name>A0A8E2DKZ5_9APHY</name>
<evidence type="ECO:0000256" key="2">
    <source>
        <dbReference type="SAM" id="MobiDB-lite"/>
    </source>
</evidence>
<sequence>MSLPSTLQGLTIRFVIPPRPTCRSLSLLSSTPRHVGPATSRVHSALRLAPATPHHRTLTTWIKSQSRVSTIFTVLVLLGVTSTAYGLYQFYETFHMWPPAVRSDLRAGIKAKHNGDLGLSERYLRRALQTALNEPETLGDHVHLKLSGIAVALGGVLEDAHRIRDACDVYRAALGLLLDPSSLPPLEPAAEPDVAAAEALEQRPRTLPLLTPEDHLRAASTAHHLAELLAEYKDPTWTPREAREQEERWRTCAVEEVIRAVRGTAPPSTAAQSSGSAQTEKSEEVQTMLSELDLPVWIRRTDVSAPLEALGRFYLQEGKVEYAVPLYLEALQILIPPVLSPQAQSREPSVIERCRGAQIMNNLSEVQLAGRQGPTPTARAAAERWARHALETARRALAEAPPIESQSWLPRWLGGGDEEQEKELEEGLATCLETVIAALFNLGSLLEMSGNITEAQGMYTQSWEEARKVNMKEGMREARAALRRLERDASKSKGDSGK</sequence>
<accession>A0A8E2DKZ5</accession>
<feature type="compositionally biased region" description="Low complexity" evidence="2">
    <location>
        <begin position="263"/>
        <end position="278"/>
    </location>
</feature>
<keyword evidence="1" id="KW-0175">Coiled coil</keyword>
<dbReference type="EMBL" id="KV722429">
    <property type="protein sequence ID" value="OCH89349.1"/>
    <property type="molecule type" value="Genomic_DNA"/>
</dbReference>
<dbReference type="PANTHER" id="PTHR28142:SF1">
    <property type="entry name" value="MITOCHONDRIAL INNER MEMBRANE I-AAA PROTEASE SUPERCOMPLEX SUBUNIT MGR3-RELATED"/>
    <property type="match status" value="1"/>
</dbReference>